<dbReference type="PANTHER" id="PTHR36928">
    <property type="entry name" value="PHOSPHATASE YCDX-RELATED"/>
    <property type="match status" value="1"/>
</dbReference>
<evidence type="ECO:0000259" key="2">
    <source>
        <dbReference type="SMART" id="SM00483"/>
    </source>
</evidence>
<dbReference type="CDD" id="cd07436">
    <property type="entry name" value="PHP_PolX"/>
    <property type="match status" value="1"/>
</dbReference>
<dbReference type="InterPro" id="IPR010996">
    <property type="entry name" value="HHH_MUS81"/>
</dbReference>
<dbReference type="EMBL" id="JACIBY010000017">
    <property type="protein sequence ID" value="MBB3841416.1"/>
    <property type="molecule type" value="Genomic_DNA"/>
</dbReference>
<dbReference type="AlphaFoldDB" id="A0A7W5ZR51"/>
<dbReference type="SUPFAM" id="SSF47802">
    <property type="entry name" value="DNA polymerase beta, N-terminal domain-like"/>
    <property type="match status" value="1"/>
</dbReference>
<evidence type="ECO:0000313" key="4">
    <source>
        <dbReference type="Proteomes" id="UP000541352"/>
    </source>
</evidence>
<dbReference type="GO" id="GO:0003887">
    <property type="term" value="F:DNA-directed DNA polymerase activity"/>
    <property type="evidence" value="ECO:0007669"/>
    <property type="project" value="InterPro"/>
</dbReference>
<dbReference type="InterPro" id="IPR002054">
    <property type="entry name" value="DNA-dir_DNA_pol_X"/>
</dbReference>
<dbReference type="RefSeq" id="WP_183979072.1">
    <property type="nucleotide sequence ID" value="NZ_JACIBY010000017.1"/>
</dbReference>
<dbReference type="InterPro" id="IPR022311">
    <property type="entry name" value="PolX-like"/>
</dbReference>
<organism evidence="3 4">
    <name type="scientific">Runella defluvii</name>
    <dbReference type="NCBI Taxonomy" id="370973"/>
    <lineage>
        <taxon>Bacteria</taxon>
        <taxon>Pseudomonadati</taxon>
        <taxon>Bacteroidota</taxon>
        <taxon>Cytophagia</taxon>
        <taxon>Cytophagales</taxon>
        <taxon>Spirosomataceae</taxon>
        <taxon>Runella</taxon>
    </lineage>
</organism>
<dbReference type="InterPro" id="IPR047967">
    <property type="entry name" value="PolX_PHP"/>
</dbReference>
<dbReference type="InterPro" id="IPR016195">
    <property type="entry name" value="Pol/histidinol_Pase-like"/>
</dbReference>
<keyword evidence="4" id="KW-1185">Reference proteome</keyword>
<protein>
    <submittedName>
        <fullName evidence="3">DNA polymerase (Family 10)</fullName>
    </submittedName>
</protein>
<sequence>MSNEEIVEVLELTVKLMELHNADAFKTRAFGSAAFNLDRFKDAELASLSADELTKIQGVSKNMAGKLVQLIATGHLAELDELLAQTPVGVLEMFKIKGIGPKKIGTIWRDLGIETLEGLQAACESGQIAKLKGFGEGTQQKILDSMAFLRSQAGKLRMDKGEALATLILEELQPHFTQVAITGEVARKCEIVETIQLVVGTESPVAAARIIGSVGWLVQNPKESSPFVWRGKIQDRSQATDLPPQGEEVEVKKTLEVNVEIQFVQPERFENERFISDSAPAHLFAKTPSGHTLLSLANTAQAFVSAEEIYQSAGLPYIVPEMREGLGEFDWRSTHANEDLVEWSHLRGILHNHSTYSDGKHSLEQMARFSQELGFEYLGIADHSQTATYAQGLNEERVEQQHAEIDRLNQTFAQEFSTPFKILKGIESDILGDGSLDYPESILKTFDFVVASVHSNLNMNLEKATTRLLRAIENPYTTILGHPTGRLLLARAGYPIDYKLIIDACAQNGVVIEINASPWRLDLDWRWIRYCMEKGVMLSINPDAHEKNGYYDMHYGVAVGRKGGLTKDMTFNALSLTDLEAHLAKRKSR</sequence>
<dbReference type="InterPro" id="IPR003141">
    <property type="entry name" value="Pol/His_phosphatase_N"/>
</dbReference>
<dbReference type="InterPro" id="IPR004013">
    <property type="entry name" value="PHP_dom"/>
</dbReference>
<dbReference type="PIRSF" id="PIRSF005047">
    <property type="entry name" value="UCP005047_YshC"/>
    <property type="match status" value="1"/>
</dbReference>
<dbReference type="Proteomes" id="UP000541352">
    <property type="component" value="Unassembled WGS sequence"/>
</dbReference>
<dbReference type="GO" id="GO:0005829">
    <property type="term" value="C:cytosol"/>
    <property type="evidence" value="ECO:0007669"/>
    <property type="project" value="TreeGrafter"/>
</dbReference>
<accession>A0A7W5ZR51</accession>
<feature type="domain" description="DNA-directed DNA polymerase X" evidence="2">
    <location>
        <begin position="1"/>
        <end position="324"/>
    </location>
</feature>
<dbReference type="FunFam" id="3.20.20.140:FF:000047">
    <property type="entry name" value="PHP domain-containing protein"/>
    <property type="match status" value="1"/>
</dbReference>
<dbReference type="PANTHER" id="PTHR36928:SF1">
    <property type="entry name" value="PHOSPHATASE YCDX-RELATED"/>
    <property type="match status" value="1"/>
</dbReference>
<dbReference type="InterPro" id="IPR027421">
    <property type="entry name" value="DNA_pol_lamdba_lyase_dom_sf"/>
</dbReference>
<dbReference type="Pfam" id="PF14520">
    <property type="entry name" value="HHH_5"/>
    <property type="match status" value="1"/>
</dbReference>
<dbReference type="Gene3D" id="3.20.20.140">
    <property type="entry name" value="Metal-dependent hydrolases"/>
    <property type="match status" value="1"/>
</dbReference>
<gene>
    <name evidence="3" type="ORF">FHS57_005444</name>
</gene>
<feature type="domain" description="Polymerase/histidinol phosphatase N-terminal" evidence="1">
    <location>
        <begin position="348"/>
        <end position="432"/>
    </location>
</feature>
<comment type="caution">
    <text evidence="3">The sequence shown here is derived from an EMBL/GenBank/DDBJ whole genome shotgun (WGS) entry which is preliminary data.</text>
</comment>
<dbReference type="SUPFAM" id="SSF89550">
    <property type="entry name" value="PHP domain-like"/>
    <property type="match status" value="1"/>
</dbReference>
<dbReference type="GO" id="GO:0008270">
    <property type="term" value="F:zinc ion binding"/>
    <property type="evidence" value="ECO:0007669"/>
    <property type="project" value="TreeGrafter"/>
</dbReference>
<dbReference type="Pfam" id="PF14716">
    <property type="entry name" value="HHH_8"/>
    <property type="match status" value="1"/>
</dbReference>
<dbReference type="SMART" id="SM00483">
    <property type="entry name" value="POLXc"/>
    <property type="match status" value="1"/>
</dbReference>
<dbReference type="GO" id="GO:0042578">
    <property type="term" value="F:phosphoric ester hydrolase activity"/>
    <property type="evidence" value="ECO:0007669"/>
    <property type="project" value="TreeGrafter"/>
</dbReference>
<name>A0A7W5ZR51_9BACT</name>
<dbReference type="SMART" id="SM00481">
    <property type="entry name" value="POLIIIAc"/>
    <property type="match status" value="1"/>
</dbReference>
<dbReference type="Gene3D" id="1.10.150.110">
    <property type="entry name" value="DNA polymerase beta, N-terminal domain-like"/>
    <property type="match status" value="1"/>
</dbReference>
<dbReference type="Gene3D" id="1.10.150.20">
    <property type="entry name" value="5' to 3' exonuclease, C-terminal subdomain"/>
    <property type="match status" value="1"/>
</dbReference>
<dbReference type="Pfam" id="PF02811">
    <property type="entry name" value="PHP"/>
    <property type="match status" value="1"/>
</dbReference>
<evidence type="ECO:0000259" key="1">
    <source>
        <dbReference type="SMART" id="SM00481"/>
    </source>
</evidence>
<reference evidence="3 4" key="1">
    <citation type="submission" date="2020-08" db="EMBL/GenBank/DDBJ databases">
        <title>Genomic Encyclopedia of Type Strains, Phase IV (KMG-IV): sequencing the most valuable type-strain genomes for metagenomic binning, comparative biology and taxonomic classification.</title>
        <authorList>
            <person name="Goeker M."/>
        </authorList>
    </citation>
    <scope>NUCLEOTIDE SEQUENCE [LARGE SCALE GENOMIC DNA]</scope>
    <source>
        <strain evidence="3 4">DSM 17976</strain>
    </source>
</reference>
<dbReference type="InterPro" id="IPR050243">
    <property type="entry name" value="PHP_phosphatase"/>
</dbReference>
<dbReference type="GO" id="GO:0003677">
    <property type="term" value="F:DNA binding"/>
    <property type="evidence" value="ECO:0007669"/>
    <property type="project" value="InterPro"/>
</dbReference>
<proteinExistence type="predicted"/>
<evidence type="ECO:0000313" key="3">
    <source>
        <dbReference type="EMBL" id="MBB3841416.1"/>
    </source>
</evidence>